<evidence type="ECO:0000259" key="5">
    <source>
        <dbReference type="Pfam" id="PF04198"/>
    </source>
</evidence>
<reference evidence="6 7" key="1">
    <citation type="submission" date="2017-08" db="EMBL/GenBank/DDBJ databases">
        <authorList>
            <person name="de Groot N.N."/>
        </authorList>
    </citation>
    <scope>NUCLEOTIDE SEQUENCE [LARGE SCALE GENOMIC DNA]</scope>
    <source>
        <strain evidence="6 7">JC85</strain>
    </source>
</reference>
<evidence type="ECO:0000256" key="1">
    <source>
        <dbReference type="ARBA" id="ARBA00010466"/>
    </source>
</evidence>
<organism evidence="6 7">
    <name type="scientific">Rhizobium subbaraonis</name>
    <dbReference type="NCBI Taxonomy" id="908946"/>
    <lineage>
        <taxon>Bacteria</taxon>
        <taxon>Pseudomonadati</taxon>
        <taxon>Pseudomonadota</taxon>
        <taxon>Alphaproteobacteria</taxon>
        <taxon>Hyphomicrobiales</taxon>
        <taxon>Rhizobiaceae</taxon>
        <taxon>Rhizobium/Agrobacterium group</taxon>
        <taxon>Rhizobium</taxon>
    </lineage>
</organism>
<dbReference type="InterPro" id="IPR007324">
    <property type="entry name" value="Sugar-bd_dom_put"/>
</dbReference>
<dbReference type="PANTHER" id="PTHR34294">
    <property type="entry name" value="TRANSCRIPTIONAL REGULATOR-RELATED"/>
    <property type="match status" value="1"/>
</dbReference>
<dbReference type="Pfam" id="PF04198">
    <property type="entry name" value="Sugar-bind"/>
    <property type="match status" value="1"/>
</dbReference>
<dbReference type="GO" id="GO:0003677">
    <property type="term" value="F:DNA binding"/>
    <property type="evidence" value="ECO:0007669"/>
    <property type="project" value="UniProtKB-KW"/>
</dbReference>
<dbReference type="EMBL" id="OBQD01000022">
    <property type="protein sequence ID" value="SOC46339.1"/>
    <property type="molecule type" value="Genomic_DNA"/>
</dbReference>
<name>A0A285UWY5_9HYPH</name>
<dbReference type="Gene3D" id="1.10.10.10">
    <property type="entry name" value="Winged helix-like DNA-binding domain superfamily/Winged helix DNA-binding domain"/>
    <property type="match status" value="1"/>
</dbReference>
<evidence type="ECO:0000256" key="2">
    <source>
        <dbReference type="ARBA" id="ARBA00023015"/>
    </source>
</evidence>
<evidence type="ECO:0000256" key="3">
    <source>
        <dbReference type="ARBA" id="ARBA00023125"/>
    </source>
</evidence>
<evidence type="ECO:0000313" key="6">
    <source>
        <dbReference type="EMBL" id="SOC46339.1"/>
    </source>
</evidence>
<keyword evidence="2" id="KW-0805">Transcription regulation</keyword>
<keyword evidence="7" id="KW-1185">Reference proteome</keyword>
<dbReference type="AlphaFoldDB" id="A0A285UWY5"/>
<evidence type="ECO:0000256" key="4">
    <source>
        <dbReference type="ARBA" id="ARBA00023163"/>
    </source>
</evidence>
<dbReference type="OrthoDB" id="186585at2"/>
<feature type="domain" description="Sugar-binding" evidence="5">
    <location>
        <begin position="73"/>
        <end position="325"/>
    </location>
</feature>
<protein>
    <submittedName>
        <fullName evidence="6">Deoxyribonucleoside regulator</fullName>
    </submittedName>
</protein>
<dbReference type="PANTHER" id="PTHR34294:SF1">
    <property type="entry name" value="TRANSCRIPTIONAL REGULATOR LSRR"/>
    <property type="match status" value="1"/>
</dbReference>
<accession>A0A285UWY5</accession>
<comment type="similarity">
    <text evidence="1">Belongs to the SorC transcriptional regulatory family.</text>
</comment>
<sequence>MAERNPYSARLPINEQRDHLMVQVAKLYYDLDRTQSDIATELGLTRWQVGRLLTEAKEAGIVRIEITPRAGRRTSLEVELQRQFGVREAIVVPIGDIEDPSLIIDSVAQAAATHLASLSPKPALMGVSWGRTMAAVARALPKDWCPGLHVVLVNGSTALTTTTSRNSAVAEEIAQSAGGRATLLPVPAIMGSRSTRDALEQDPIIDRVLTLADEAPVICFGLGGLTHQSVLLGSGYLDEDDIARLRKLNSVGDIMGRFVDREGRIADRHLDDRTIGLRLDALARKERVIGVAAGEDKHLIAAACLRAGYVTDLVTDEGTARRILEETA</sequence>
<dbReference type="RefSeq" id="WP_097142605.1">
    <property type="nucleotide sequence ID" value="NZ_OBQD01000022.1"/>
</dbReference>
<keyword evidence="3" id="KW-0238">DNA-binding</keyword>
<dbReference type="InterPro" id="IPR036388">
    <property type="entry name" value="WH-like_DNA-bd_sf"/>
</dbReference>
<dbReference type="SUPFAM" id="SSF100950">
    <property type="entry name" value="NagB/RpiA/CoA transferase-like"/>
    <property type="match status" value="1"/>
</dbReference>
<keyword evidence="4" id="KW-0804">Transcription</keyword>
<dbReference type="InterPro" id="IPR037171">
    <property type="entry name" value="NagB/RpiA_transferase-like"/>
</dbReference>
<dbReference type="GO" id="GO:0030246">
    <property type="term" value="F:carbohydrate binding"/>
    <property type="evidence" value="ECO:0007669"/>
    <property type="project" value="InterPro"/>
</dbReference>
<evidence type="ECO:0000313" key="7">
    <source>
        <dbReference type="Proteomes" id="UP000219167"/>
    </source>
</evidence>
<gene>
    <name evidence="6" type="ORF">SAMN05892877_12217</name>
</gene>
<dbReference type="Gene3D" id="3.40.50.1360">
    <property type="match status" value="1"/>
</dbReference>
<dbReference type="InterPro" id="IPR051054">
    <property type="entry name" value="SorC_transcr_regulators"/>
</dbReference>
<proteinExistence type="inferred from homology"/>
<dbReference type="Proteomes" id="UP000219167">
    <property type="component" value="Unassembled WGS sequence"/>
</dbReference>